<protein>
    <recommendedName>
        <fullName evidence="1">Alpha/beta hydrolase fold-3 domain-containing protein</fullName>
    </recommendedName>
</protein>
<dbReference type="Gene3D" id="3.40.50.1820">
    <property type="entry name" value="alpha/beta hydrolase"/>
    <property type="match status" value="1"/>
</dbReference>
<evidence type="ECO:0000313" key="3">
    <source>
        <dbReference type="EnsemblPlants" id="Zm00001eb182320_P001"/>
    </source>
</evidence>
<reference evidence="4" key="1">
    <citation type="journal article" date="2009" name="Science">
        <title>The B73 maize genome: complexity, diversity, and dynamics.</title>
        <authorList>
            <person name="Schnable P.S."/>
            <person name="Ware D."/>
            <person name="Fulton R.S."/>
            <person name="Stein J.C."/>
            <person name="Wei F."/>
            <person name="Pasternak S."/>
            <person name="Liang C."/>
            <person name="Zhang J."/>
            <person name="Fulton L."/>
            <person name="Graves T.A."/>
            <person name="Minx P."/>
            <person name="Reily A.D."/>
            <person name="Courtney L."/>
            <person name="Kruchowski S.S."/>
            <person name="Tomlinson C."/>
            <person name="Strong C."/>
            <person name="Delehaunty K."/>
            <person name="Fronick C."/>
            <person name="Courtney B."/>
            <person name="Rock S.M."/>
            <person name="Belter E."/>
            <person name="Du F."/>
            <person name="Kim K."/>
            <person name="Abbott R.M."/>
            <person name="Cotton M."/>
            <person name="Levy A."/>
            <person name="Marchetto P."/>
            <person name="Ochoa K."/>
            <person name="Jackson S.M."/>
            <person name="Gillam B."/>
            <person name="Chen W."/>
            <person name="Yan L."/>
            <person name="Higginbotham J."/>
            <person name="Cardenas M."/>
            <person name="Waligorski J."/>
            <person name="Applebaum E."/>
            <person name="Phelps L."/>
            <person name="Falcone J."/>
            <person name="Kanchi K."/>
            <person name="Thane T."/>
            <person name="Scimone A."/>
            <person name="Thane N."/>
            <person name="Henke J."/>
            <person name="Wang T."/>
            <person name="Ruppert J."/>
            <person name="Shah N."/>
            <person name="Rotter K."/>
            <person name="Hodges J."/>
            <person name="Ingenthron E."/>
            <person name="Cordes M."/>
            <person name="Kohlberg S."/>
            <person name="Sgro J."/>
            <person name="Delgado B."/>
            <person name="Mead K."/>
            <person name="Chinwalla A."/>
            <person name="Leonard S."/>
            <person name="Crouse K."/>
            <person name="Collura K."/>
            <person name="Kudrna D."/>
            <person name="Currie J."/>
            <person name="He R."/>
            <person name="Angelova A."/>
            <person name="Rajasekar S."/>
            <person name="Mueller T."/>
            <person name="Lomeli R."/>
            <person name="Scara G."/>
            <person name="Ko A."/>
            <person name="Delaney K."/>
            <person name="Wissotski M."/>
            <person name="Lopez G."/>
            <person name="Campos D."/>
            <person name="Braidotti M."/>
            <person name="Ashley E."/>
            <person name="Golser W."/>
            <person name="Kim H."/>
            <person name="Lee S."/>
            <person name="Lin J."/>
            <person name="Dujmic Z."/>
            <person name="Kim W."/>
            <person name="Talag J."/>
            <person name="Zuccolo A."/>
            <person name="Fan C."/>
            <person name="Sebastian A."/>
            <person name="Kramer M."/>
            <person name="Spiegel L."/>
            <person name="Nascimento L."/>
            <person name="Zutavern T."/>
            <person name="Miller B."/>
            <person name="Ambroise C."/>
            <person name="Muller S."/>
            <person name="Spooner W."/>
            <person name="Narechania A."/>
            <person name="Ren L."/>
            <person name="Wei S."/>
            <person name="Kumari S."/>
            <person name="Faga B."/>
            <person name="Levy M.J."/>
            <person name="McMahan L."/>
            <person name="Van Buren P."/>
            <person name="Vaughn M.W."/>
            <person name="Ying K."/>
            <person name="Yeh C.-T."/>
            <person name="Emrich S.J."/>
            <person name="Jia Y."/>
            <person name="Kalyanaraman A."/>
            <person name="Hsia A.-P."/>
            <person name="Barbazuk W.B."/>
            <person name="Baucom R.S."/>
            <person name="Brutnell T.P."/>
            <person name="Carpita N.C."/>
            <person name="Chaparro C."/>
            <person name="Chia J.-M."/>
            <person name="Deragon J.-M."/>
            <person name="Estill J.C."/>
            <person name="Fu Y."/>
            <person name="Jeddeloh J.A."/>
            <person name="Han Y."/>
            <person name="Lee H."/>
            <person name="Li P."/>
            <person name="Lisch D.R."/>
            <person name="Liu S."/>
            <person name="Liu Z."/>
            <person name="Nagel D.H."/>
            <person name="McCann M.C."/>
            <person name="SanMiguel P."/>
            <person name="Myers A.M."/>
            <person name="Nettleton D."/>
            <person name="Nguyen J."/>
            <person name="Penning B.W."/>
            <person name="Ponnala L."/>
            <person name="Schneider K.L."/>
            <person name="Schwartz D.C."/>
            <person name="Sharma A."/>
            <person name="Soderlund C."/>
            <person name="Springer N.M."/>
            <person name="Sun Q."/>
            <person name="Wang H."/>
            <person name="Waterman M."/>
            <person name="Westerman R."/>
            <person name="Wolfgruber T.K."/>
            <person name="Yang L."/>
            <person name="Yu Y."/>
            <person name="Zhang L."/>
            <person name="Zhou S."/>
            <person name="Zhu Q."/>
            <person name="Bennetzen J.L."/>
            <person name="Dawe R.K."/>
            <person name="Jiang J."/>
            <person name="Jiang N."/>
            <person name="Presting G.G."/>
            <person name="Wessler S.R."/>
            <person name="Aluru S."/>
            <person name="Martienssen R.A."/>
            <person name="Clifton S.W."/>
            <person name="McCombie W.R."/>
            <person name="Wing R.A."/>
            <person name="Wilson R.K."/>
        </authorList>
    </citation>
    <scope>NUCLEOTIDE SEQUENCE [LARGE SCALE GENOMIC DNA]</scope>
    <source>
        <strain evidence="4">cv. B73</strain>
    </source>
</reference>
<feature type="domain" description="Alpha/beta hydrolase fold-3" evidence="1">
    <location>
        <begin position="42"/>
        <end position="78"/>
    </location>
</feature>
<sequence length="187" mass="20347">MTTAWIRVRRPTAAGRLLPRRRLRPVPRGLCAVPQHVRGAGRRRPAVVASVDYRLAPEHRLPAAFEDVTDAVIRGSETRVMRGRGRRQLLIGGTGGALLDSKEDCDEKRLGDLLIVGYGVSAAGEVKMSLASPTSSHIELKLSLSAILDLGNRRLWGKGSTAVERETSDGILGEEEARERVGGRVRV</sequence>
<reference evidence="2" key="2">
    <citation type="submission" date="2015-12" db="EMBL/GenBank/DDBJ databases">
        <title>Update maize B73 reference genome by single molecule sequencing technologies.</title>
        <authorList>
            <consortium name="Maize Genome Sequencing Project"/>
            <person name="Ware D."/>
        </authorList>
    </citation>
    <scope>NUCLEOTIDE SEQUENCE</scope>
    <source>
        <tissue evidence="2">Seedling</tissue>
    </source>
</reference>
<proteinExistence type="predicted"/>
<dbReference type="GO" id="GO:0016787">
    <property type="term" value="F:hydrolase activity"/>
    <property type="evidence" value="ECO:0007669"/>
    <property type="project" value="InterPro"/>
</dbReference>
<dbReference type="SMR" id="A0A1D6Q3B7"/>
<evidence type="ECO:0000313" key="2">
    <source>
        <dbReference type="EMBL" id="AQK53058.1"/>
    </source>
</evidence>
<dbReference type="InterPro" id="IPR029058">
    <property type="entry name" value="AB_hydrolase_fold"/>
</dbReference>
<dbReference type="Gramene" id="Zm00001eb182320_T001">
    <property type="protein sequence ID" value="Zm00001eb182320_P001"/>
    <property type="gene ID" value="Zm00001eb182320"/>
</dbReference>
<accession>A0A1D6Q3B7</accession>
<organism evidence="3 4">
    <name type="scientific">Zea mays</name>
    <name type="common">Maize</name>
    <dbReference type="NCBI Taxonomy" id="4577"/>
    <lineage>
        <taxon>Eukaryota</taxon>
        <taxon>Viridiplantae</taxon>
        <taxon>Streptophyta</taxon>
        <taxon>Embryophyta</taxon>
        <taxon>Tracheophyta</taxon>
        <taxon>Spermatophyta</taxon>
        <taxon>Magnoliopsida</taxon>
        <taxon>Liliopsida</taxon>
        <taxon>Poales</taxon>
        <taxon>Poaceae</taxon>
        <taxon>PACMAD clade</taxon>
        <taxon>Panicoideae</taxon>
        <taxon>Andropogonodae</taxon>
        <taxon>Andropogoneae</taxon>
        <taxon>Tripsacinae</taxon>
        <taxon>Zea</taxon>
    </lineage>
</organism>
<reference evidence="3" key="4">
    <citation type="submission" date="2021-05" db="UniProtKB">
        <authorList>
            <consortium name="EnsemblPlants"/>
        </authorList>
    </citation>
    <scope>IDENTIFICATION</scope>
    <source>
        <strain evidence="3">cv. B73</strain>
    </source>
</reference>
<gene>
    <name evidence="2" type="ORF">ZEAMMB73_Zm00001d050792</name>
</gene>
<reference evidence="3" key="3">
    <citation type="submission" date="2019-07" db="EMBL/GenBank/DDBJ databases">
        <authorList>
            <person name="Seetharam A."/>
            <person name="Woodhouse M."/>
            <person name="Cannon E."/>
        </authorList>
    </citation>
    <scope>NUCLEOTIDE SEQUENCE [LARGE SCALE GENOMIC DNA]</scope>
    <source>
        <strain evidence="3">cv. B73</strain>
    </source>
</reference>
<dbReference type="Pfam" id="PF07859">
    <property type="entry name" value="Abhydrolase_3"/>
    <property type="match status" value="1"/>
</dbReference>
<evidence type="ECO:0000313" key="4">
    <source>
        <dbReference type="Proteomes" id="UP000007305"/>
    </source>
</evidence>
<dbReference type="EMBL" id="CM000780">
    <property type="protein sequence ID" value="AQK53058.1"/>
    <property type="molecule type" value="Genomic_DNA"/>
</dbReference>
<name>A0A1D6Q3B7_MAIZE</name>
<dbReference type="InterPro" id="IPR013094">
    <property type="entry name" value="AB_hydrolase_3"/>
</dbReference>
<evidence type="ECO:0000259" key="1">
    <source>
        <dbReference type="Pfam" id="PF07859"/>
    </source>
</evidence>
<dbReference type="SUPFAM" id="SSF53474">
    <property type="entry name" value="alpha/beta-Hydrolases"/>
    <property type="match status" value="1"/>
</dbReference>
<dbReference type="EnsemblPlants" id="Zm00001eb182320_T001">
    <property type="protein sequence ID" value="Zm00001eb182320_P001"/>
    <property type="gene ID" value="Zm00001eb182320"/>
</dbReference>
<dbReference type="Proteomes" id="UP000007305">
    <property type="component" value="Chromosome 4"/>
</dbReference>
<dbReference type="AlphaFoldDB" id="A0A1D6Q3B7"/>
<keyword evidence="4" id="KW-1185">Reference proteome</keyword>